<gene>
    <name evidence="1" type="ORF">PCOR1329_LOCUS84520</name>
</gene>
<dbReference type="Proteomes" id="UP001189429">
    <property type="component" value="Unassembled WGS sequence"/>
</dbReference>
<protein>
    <submittedName>
        <fullName evidence="1">Uncharacterized protein</fullName>
    </submittedName>
</protein>
<organism evidence="1 2">
    <name type="scientific">Prorocentrum cordatum</name>
    <dbReference type="NCBI Taxonomy" id="2364126"/>
    <lineage>
        <taxon>Eukaryota</taxon>
        <taxon>Sar</taxon>
        <taxon>Alveolata</taxon>
        <taxon>Dinophyceae</taxon>
        <taxon>Prorocentrales</taxon>
        <taxon>Prorocentraceae</taxon>
        <taxon>Prorocentrum</taxon>
    </lineage>
</organism>
<keyword evidence="2" id="KW-1185">Reference proteome</keyword>
<comment type="caution">
    <text evidence="1">The sequence shown here is derived from an EMBL/GenBank/DDBJ whole genome shotgun (WGS) entry which is preliminary data.</text>
</comment>
<name>A0ABN9YC97_9DINO</name>
<sequence>MPLGHGHGASAWGVYMPYPPGMELEPRPLTPRASLDVEDESPSRAKITWTTPARFLNSKDSHAYVSSEFRLSLGAGPCPSTVARFKMMIYPKVHSNVKGGASFKKARGRGYLELSCMDTLPDVAPEVTFSLAVGSTKARGPTTHCFRSSAVGRLPANQAEWDFKAQVEDGAVTVLLYMEPCQRAAPHSDGDAGAKEGSDAAKQ</sequence>
<proteinExistence type="predicted"/>
<evidence type="ECO:0000313" key="1">
    <source>
        <dbReference type="EMBL" id="CAK0910305.1"/>
    </source>
</evidence>
<dbReference type="EMBL" id="CAUYUJ010022370">
    <property type="protein sequence ID" value="CAK0910305.1"/>
    <property type="molecule type" value="Genomic_DNA"/>
</dbReference>
<evidence type="ECO:0000313" key="2">
    <source>
        <dbReference type="Proteomes" id="UP001189429"/>
    </source>
</evidence>
<accession>A0ABN9YC97</accession>
<reference evidence="1" key="1">
    <citation type="submission" date="2023-10" db="EMBL/GenBank/DDBJ databases">
        <authorList>
            <person name="Chen Y."/>
            <person name="Shah S."/>
            <person name="Dougan E. K."/>
            <person name="Thang M."/>
            <person name="Chan C."/>
        </authorList>
    </citation>
    <scope>NUCLEOTIDE SEQUENCE [LARGE SCALE GENOMIC DNA]</scope>
</reference>